<sequence>MKQLNPSESETVAGCGNRLRVAREAAGLSREDVAARLKMPARVVESLEKDDWEVLGAPIFVRGQLRSYARLLKLDDLDIDACVAAGLAPVAPPELVSHTHVPRYRRVLEQAGMRAVYIVLTLTLAVPAWFVTTPHLSRKAPATQSLEVPDDLALPEGVADTAAPDVQSPQPVARRTPVVASMTPRAAPVPEDKALVLRFNDESWVELSDADGKSIEKGLLAAGEERRFEPGRVASVKLGNAAAVDVRAGGETVDLEAFSRGTVARFKLSSDGSVVPASE</sequence>
<dbReference type="RefSeq" id="WP_182668423.1">
    <property type="nucleotide sequence ID" value="NZ_JACHTE010000002.1"/>
</dbReference>
<dbReference type="CDD" id="cd00093">
    <property type="entry name" value="HTH_XRE"/>
    <property type="match status" value="1"/>
</dbReference>
<evidence type="ECO:0000313" key="3">
    <source>
        <dbReference type="EMBL" id="MBB1087652.1"/>
    </source>
</evidence>
<dbReference type="InterPro" id="IPR010982">
    <property type="entry name" value="Lambda_DNA-bd_dom_sf"/>
</dbReference>
<evidence type="ECO:0000256" key="1">
    <source>
        <dbReference type="SAM" id="Phobius"/>
    </source>
</evidence>
<dbReference type="EMBL" id="JACHTE010000002">
    <property type="protein sequence ID" value="MBB1087652.1"/>
    <property type="molecule type" value="Genomic_DNA"/>
</dbReference>
<dbReference type="GO" id="GO:0003677">
    <property type="term" value="F:DNA binding"/>
    <property type="evidence" value="ECO:0007669"/>
    <property type="project" value="InterPro"/>
</dbReference>
<name>A0A7W3U2C6_9GAMM</name>
<dbReference type="Pfam" id="PF13413">
    <property type="entry name" value="HTH_25"/>
    <property type="match status" value="1"/>
</dbReference>
<keyword evidence="1" id="KW-0472">Membrane</keyword>
<dbReference type="PANTHER" id="PTHR34475:SF1">
    <property type="entry name" value="CYTOSKELETON PROTEIN RODZ"/>
    <property type="match status" value="1"/>
</dbReference>
<dbReference type="PANTHER" id="PTHR34475">
    <property type="match status" value="1"/>
</dbReference>
<dbReference type="Proteomes" id="UP000552587">
    <property type="component" value="Unassembled WGS sequence"/>
</dbReference>
<evidence type="ECO:0000313" key="4">
    <source>
        <dbReference type="Proteomes" id="UP000552587"/>
    </source>
</evidence>
<comment type="caution">
    <text evidence="3">The sequence shown here is derived from an EMBL/GenBank/DDBJ whole genome shotgun (WGS) entry which is preliminary data.</text>
</comment>
<dbReference type="SUPFAM" id="SSF47413">
    <property type="entry name" value="lambda repressor-like DNA-binding domains"/>
    <property type="match status" value="1"/>
</dbReference>
<dbReference type="InterPro" id="IPR001387">
    <property type="entry name" value="Cro/C1-type_HTH"/>
</dbReference>
<dbReference type="InterPro" id="IPR025194">
    <property type="entry name" value="RodZ-like_C"/>
</dbReference>
<gene>
    <name evidence="3" type="ORF">H4F99_04015</name>
</gene>
<feature type="transmembrane region" description="Helical" evidence="1">
    <location>
        <begin position="111"/>
        <end position="131"/>
    </location>
</feature>
<dbReference type="AlphaFoldDB" id="A0A7W3U2C6"/>
<dbReference type="Pfam" id="PF13464">
    <property type="entry name" value="RodZ_C"/>
    <property type="match status" value="1"/>
</dbReference>
<dbReference type="Gene3D" id="1.10.260.40">
    <property type="entry name" value="lambda repressor-like DNA-binding domains"/>
    <property type="match status" value="1"/>
</dbReference>
<protein>
    <submittedName>
        <fullName evidence="3">DUF4115 domain-containing protein</fullName>
    </submittedName>
</protein>
<evidence type="ECO:0000259" key="2">
    <source>
        <dbReference type="Pfam" id="PF13464"/>
    </source>
</evidence>
<keyword evidence="1" id="KW-1133">Transmembrane helix</keyword>
<keyword evidence="4" id="KW-1185">Reference proteome</keyword>
<feature type="domain" description="Cytoskeleton protein RodZ-like C-terminal" evidence="2">
    <location>
        <begin position="196"/>
        <end position="267"/>
    </location>
</feature>
<dbReference type="InterPro" id="IPR050400">
    <property type="entry name" value="Bact_Cytoskel_RodZ"/>
</dbReference>
<accession>A0A7W3U2C6</accession>
<proteinExistence type="predicted"/>
<organism evidence="3 4">
    <name type="scientific">Marilutibacter penaei</name>
    <dbReference type="NCBI Taxonomy" id="2759900"/>
    <lineage>
        <taxon>Bacteria</taxon>
        <taxon>Pseudomonadati</taxon>
        <taxon>Pseudomonadota</taxon>
        <taxon>Gammaproteobacteria</taxon>
        <taxon>Lysobacterales</taxon>
        <taxon>Lysobacteraceae</taxon>
        <taxon>Marilutibacter</taxon>
    </lineage>
</organism>
<reference evidence="3 4" key="1">
    <citation type="submission" date="2020-07" db="EMBL/GenBank/DDBJ databases">
        <authorList>
            <person name="Xu S."/>
            <person name="Li A."/>
        </authorList>
    </citation>
    <scope>NUCLEOTIDE SEQUENCE [LARGE SCALE GENOMIC DNA]</scope>
    <source>
        <strain evidence="3 4">SG-8</strain>
    </source>
</reference>
<keyword evidence="1" id="KW-0812">Transmembrane</keyword>